<dbReference type="EMBL" id="JAGGLP010000028">
    <property type="protein sequence ID" value="MBP2055297.1"/>
    <property type="molecule type" value="Genomic_DNA"/>
</dbReference>
<evidence type="ECO:0000313" key="2">
    <source>
        <dbReference type="Proteomes" id="UP001519309"/>
    </source>
</evidence>
<keyword evidence="2" id="KW-1185">Reference proteome</keyword>
<organism evidence="1 2">
    <name type="scientific">Streptomyces griseochromogenes</name>
    <dbReference type="NCBI Taxonomy" id="68214"/>
    <lineage>
        <taxon>Bacteria</taxon>
        <taxon>Bacillati</taxon>
        <taxon>Actinomycetota</taxon>
        <taxon>Actinomycetes</taxon>
        <taxon>Kitasatosporales</taxon>
        <taxon>Streptomycetaceae</taxon>
        <taxon>Streptomyces</taxon>
    </lineage>
</organism>
<evidence type="ECO:0000313" key="1">
    <source>
        <dbReference type="EMBL" id="MBP2055297.1"/>
    </source>
</evidence>
<comment type="caution">
    <text evidence="1">The sequence shown here is derived from an EMBL/GenBank/DDBJ whole genome shotgun (WGS) entry which is preliminary data.</text>
</comment>
<protein>
    <submittedName>
        <fullName evidence="1">Uncharacterized protein</fullName>
    </submittedName>
</protein>
<reference evidence="1 2" key="1">
    <citation type="submission" date="2021-03" db="EMBL/GenBank/DDBJ databases">
        <title>Genomic Encyclopedia of Type Strains, Phase IV (KMG-IV): sequencing the most valuable type-strain genomes for metagenomic binning, comparative biology and taxonomic classification.</title>
        <authorList>
            <person name="Goeker M."/>
        </authorList>
    </citation>
    <scope>NUCLEOTIDE SEQUENCE [LARGE SCALE GENOMIC DNA]</scope>
    <source>
        <strain evidence="1 2">DSM 40499</strain>
    </source>
</reference>
<accession>A0ABS4M6I9</accession>
<name>A0ABS4M6I9_9ACTN</name>
<proteinExistence type="predicted"/>
<sequence length="32" mass="3438">MTEDARPGLMRMVYFQQTSATMMGAGAVLSEG</sequence>
<dbReference type="Proteomes" id="UP001519309">
    <property type="component" value="Unassembled WGS sequence"/>
</dbReference>
<gene>
    <name evidence="1" type="ORF">J2Z21_008311</name>
</gene>